<evidence type="ECO:0000313" key="2">
    <source>
        <dbReference type="EMBL" id="PKA49888.1"/>
    </source>
</evidence>
<feature type="domain" description="DUF4283" evidence="1">
    <location>
        <begin position="37"/>
        <end position="111"/>
    </location>
</feature>
<reference evidence="2 3" key="1">
    <citation type="journal article" date="2017" name="Nature">
        <title>The Apostasia genome and the evolution of orchids.</title>
        <authorList>
            <person name="Zhang G.Q."/>
            <person name="Liu K.W."/>
            <person name="Li Z."/>
            <person name="Lohaus R."/>
            <person name="Hsiao Y.Y."/>
            <person name="Niu S.C."/>
            <person name="Wang J.Y."/>
            <person name="Lin Y.C."/>
            <person name="Xu Q."/>
            <person name="Chen L.J."/>
            <person name="Yoshida K."/>
            <person name="Fujiwara S."/>
            <person name="Wang Z.W."/>
            <person name="Zhang Y.Q."/>
            <person name="Mitsuda N."/>
            <person name="Wang M."/>
            <person name="Liu G.H."/>
            <person name="Pecoraro L."/>
            <person name="Huang H.X."/>
            <person name="Xiao X.J."/>
            <person name="Lin M."/>
            <person name="Wu X.Y."/>
            <person name="Wu W.L."/>
            <person name="Chen Y.Y."/>
            <person name="Chang S.B."/>
            <person name="Sakamoto S."/>
            <person name="Ohme-Takagi M."/>
            <person name="Yagi M."/>
            <person name="Zeng S.J."/>
            <person name="Shen C.Y."/>
            <person name="Yeh C.M."/>
            <person name="Luo Y.B."/>
            <person name="Tsai W.C."/>
            <person name="Van de Peer Y."/>
            <person name="Liu Z.J."/>
        </authorList>
    </citation>
    <scope>NUCLEOTIDE SEQUENCE [LARGE SCALE GENOMIC DNA]</scope>
    <source>
        <strain evidence="3">cv. Shenzhen</strain>
        <tissue evidence="2">Stem</tissue>
    </source>
</reference>
<evidence type="ECO:0000259" key="1">
    <source>
        <dbReference type="Pfam" id="PF14111"/>
    </source>
</evidence>
<evidence type="ECO:0000313" key="3">
    <source>
        <dbReference type="Proteomes" id="UP000236161"/>
    </source>
</evidence>
<dbReference type="AlphaFoldDB" id="A0A2I0A2X7"/>
<accession>A0A2I0A2X7</accession>
<dbReference type="InterPro" id="IPR025558">
    <property type="entry name" value="DUF4283"/>
</dbReference>
<dbReference type="OrthoDB" id="786947at2759"/>
<dbReference type="Proteomes" id="UP000236161">
    <property type="component" value="Unassembled WGS sequence"/>
</dbReference>
<keyword evidence="3" id="KW-1185">Reference proteome</keyword>
<dbReference type="EMBL" id="KZ452037">
    <property type="protein sequence ID" value="PKA49888.1"/>
    <property type="molecule type" value="Genomic_DNA"/>
</dbReference>
<organism evidence="2 3">
    <name type="scientific">Apostasia shenzhenica</name>
    <dbReference type="NCBI Taxonomy" id="1088818"/>
    <lineage>
        <taxon>Eukaryota</taxon>
        <taxon>Viridiplantae</taxon>
        <taxon>Streptophyta</taxon>
        <taxon>Embryophyta</taxon>
        <taxon>Tracheophyta</taxon>
        <taxon>Spermatophyta</taxon>
        <taxon>Magnoliopsida</taxon>
        <taxon>Liliopsida</taxon>
        <taxon>Asparagales</taxon>
        <taxon>Orchidaceae</taxon>
        <taxon>Apostasioideae</taxon>
        <taxon>Apostasia</taxon>
    </lineage>
</organism>
<protein>
    <recommendedName>
        <fullName evidence="1">DUF4283 domain-containing protein</fullName>
    </recommendedName>
</protein>
<sequence>MEDGVIKSFQIMNGLPTFIFSEKEIANMSTNFGWIGVSKFPIKRPTMDDVRLFFISLGFAGAFQVGRYDQKHILIRFTLESDFNRVRRKGTYYIENNIPIKIWKWEPCFKPGYKSPVWLEFPDLPIKFWPSQLLT</sequence>
<gene>
    <name evidence="2" type="ORF">AXF42_Ash004430</name>
</gene>
<name>A0A2I0A2X7_9ASPA</name>
<proteinExistence type="predicted"/>
<dbReference type="Pfam" id="PF14111">
    <property type="entry name" value="DUF4283"/>
    <property type="match status" value="1"/>
</dbReference>